<dbReference type="Proteomes" id="UP000028712">
    <property type="component" value="Unassembled WGS sequence"/>
</dbReference>
<dbReference type="SUPFAM" id="SSF53448">
    <property type="entry name" value="Nucleotide-diphospho-sugar transferases"/>
    <property type="match status" value="1"/>
</dbReference>
<dbReference type="InterPro" id="IPR001173">
    <property type="entry name" value="Glyco_trans_2-like"/>
</dbReference>
<dbReference type="AlphaFoldDB" id="A0A086ANK5"/>
<evidence type="ECO:0000313" key="3">
    <source>
        <dbReference type="EMBL" id="OXA96981.1"/>
    </source>
</evidence>
<reference evidence="2 4" key="1">
    <citation type="submission" date="2014-07" db="EMBL/GenBank/DDBJ databases">
        <title>Genome of Flavobacterium hydatis DSM 2063.</title>
        <authorList>
            <person name="Pipes S.E."/>
            <person name="Stropko S.J."/>
            <person name="Newman J.D."/>
        </authorList>
    </citation>
    <scope>NUCLEOTIDE SEQUENCE [LARGE SCALE GENOMIC DNA]</scope>
    <source>
        <strain evidence="2 4">DSM 2063</strain>
    </source>
</reference>
<dbReference type="GO" id="GO:0016740">
    <property type="term" value="F:transferase activity"/>
    <property type="evidence" value="ECO:0007669"/>
    <property type="project" value="UniProtKB-KW"/>
</dbReference>
<dbReference type="RefSeq" id="WP_240478455.1">
    <property type="nucleotide sequence ID" value="NZ_JBEWQG010000011.1"/>
</dbReference>
<evidence type="ECO:0000313" key="2">
    <source>
        <dbReference type="EMBL" id="KFF18269.1"/>
    </source>
</evidence>
<gene>
    <name evidence="3" type="ORF">B0A62_06950</name>
    <name evidence="2" type="ORF">IW20_05060</name>
</gene>
<dbReference type="PANTHER" id="PTHR43179">
    <property type="entry name" value="RHAMNOSYLTRANSFERASE WBBL"/>
    <property type="match status" value="1"/>
</dbReference>
<dbReference type="EMBL" id="MUGY01000004">
    <property type="protein sequence ID" value="OXA96981.1"/>
    <property type="molecule type" value="Genomic_DNA"/>
</dbReference>
<name>A0A086ANK5_FLAHY</name>
<comment type="caution">
    <text evidence="2">The sequence shown here is derived from an EMBL/GenBank/DDBJ whole genome shotgun (WGS) entry which is preliminary data.</text>
</comment>
<dbReference type="EMBL" id="JPRM01000006">
    <property type="protein sequence ID" value="KFF18269.1"/>
    <property type="molecule type" value="Genomic_DNA"/>
</dbReference>
<dbReference type="Proteomes" id="UP000198424">
    <property type="component" value="Unassembled WGS sequence"/>
</dbReference>
<evidence type="ECO:0000259" key="1">
    <source>
        <dbReference type="Pfam" id="PF00535"/>
    </source>
</evidence>
<dbReference type="PANTHER" id="PTHR43179:SF10">
    <property type="entry name" value="GLYCOSYL TRANSFERASE"/>
    <property type="match status" value="1"/>
</dbReference>
<reference evidence="3 5" key="2">
    <citation type="submission" date="2016-11" db="EMBL/GenBank/DDBJ databases">
        <title>Whole genomes of Flavobacteriaceae.</title>
        <authorList>
            <person name="Stine C."/>
            <person name="Li C."/>
            <person name="Tadesse D."/>
        </authorList>
    </citation>
    <scope>NUCLEOTIDE SEQUENCE [LARGE SCALE GENOMIC DNA]</scope>
    <source>
        <strain evidence="3 5">ATCC 29551</strain>
    </source>
</reference>
<evidence type="ECO:0000313" key="4">
    <source>
        <dbReference type="Proteomes" id="UP000028712"/>
    </source>
</evidence>
<dbReference type="InterPro" id="IPR029044">
    <property type="entry name" value="Nucleotide-diphossugar_trans"/>
</dbReference>
<accession>A0A086ANK5</accession>
<dbReference type="Gene3D" id="3.90.550.10">
    <property type="entry name" value="Spore Coat Polysaccharide Biosynthesis Protein SpsA, Chain A"/>
    <property type="match status" value="1"/>
</dbReference>
<organism evidence="2 4">
    <name type="scientific">Flavobacterium hydatis</name>
    <name type="common">Cytophaga aquatilis</name>
    <dbReference type="NCBI Taxonomy" id="991"/>
    <lineage>
        <taxon>Bacteria</taxon>
        <taxon>Pseudomonadati</taxon>
        <taxon>Bacteroidota</taxon>
        <taxon>Flavobacteriia</taxon>
        <taxon>Flavobacteriales</taxon>
        <taxon>Flavobacteriaceae</taxon>
        <taxon>Flavobacterium</taxon>
    </lineage>
</organism>
<evidence type="ECO:0000313" key="5">
    <source>
        <dbReference type="Proteomes" id="UP000198424"/>
    </source>
</evidence>
<keyword evidence="2" id="KW-0808">Transferase</keyword>
<dbReference type="eggNOG" id="COG1216">
    <property type="taxonomic scope" value="Bacteria"/>
</dbReference>
<feature type="domain" description="Glycosyltransferase 2-like" evidence="1">
    <location>
        <begin position="7"/>
        <end position="133"/>
    </location>
</feature>
<protein>
    <submittedName>
        <fullName evidence="2">Glycosyl transferase family 2</fullName>
    </submittedName>
</protein>
<sequence>MSTKITSCIVLYKNDIAMLQKAIHSFLDGELNVKLYLVDNSPTDELKILVTDLRIEYIHNPTNPGFGASHNLAIQKAMIFGAKYHFIVNPDIYFRGDVIMPMVNYMANDMTIGMIMPQILNRDGSIQNLPKLLPTPFSILKRKIKKPRVLYQKFITEYELREVPEDSIYNTPVLSGCFTLLNLDAIRKVGMYDDTFFMYFEDWDLSRRMHQHYKTIYFPKVSVIHEYESGANKSKRLFTIFVRSALTYFNKWGWFFDSDRNRINQKALNQFK</sequence>
<proteinExistence type="predicted"/>
<dbReference type="STRING" id="991.IW20_05060"/>
<dbReference type="Pfam" id="PF00535">
    <property type="entry name" value="Glycos_transf_2"/>
    <property type="match status" value="1"/>
</dbReference>
<keyword evidence="5" id="KW-1185">Reference proteome</keyword>